<proteinExistence type="predicted"/>
<evidence type="ECO:0000313" key="2">
    <source>
        <dbReference type="Proteomes" id="UP001157353"/>
    </source>
</evidence>
<accession>A0ABQ6E367</accession>
<evidence type="ECO:0000313" key="1">
    <source>
        <dbReference type="EMBL" id="GLS91882.1"/>
    </source>
</evidence>
<keyword evidence="2" id="KW-1185">Reference proteome</keyword>
<dbReference type="Proteomes" id="UP001157353">
    <property type="component" value="Unassembled WGS sequence"/>
</dbReference>
<protein>
    <submittedName>
        <fullName evidence="1">Uncharacterized protein</fullName>
    </submittedName>
</protein>
<dbReference type="RefSeq" id="WP_284204975.1">
    <property type="nucleotide sequence ID" value="NZ_BSPQ01000016.1"/>
</dbReference>
<name>A0ABQ6E367_9GAMM</name>
<comment type="caution">
    <text evidence="1">The sequence shown here is derived from an EMBL/GenBank/DDBJ whole genome shotgun (WGS) entry which is preliminary data.</text>
</comment>
<reference evidence="2" key="1">
    <citation type="journal article" date="2019" name="Int. J. Syst. Evol. Microbiol.">
        <title>The Global Catalogue of Microorganisms (GCM) 10K type strain sequencing project: providing services to taxonomists for standard genome sequencing and annotation.</title>
        <authorList>
            <consortium name="The Broad Institute Genomics Platform"/>
            <consortium name="The Broad Institute Genome Sequencing Center for Infectious Disease"/>
            <person name="Wu L."/>
            <person name="Ma J."/>
        </authorList>
    </citation>
    <scope>NUCLEOTIDE SEQUENCE [LARGE SCALE GENOMIC DNA]</scope>
    <source>
        <strain evidence="2">NBRC 103166</strain>
    </source>
</reference>
<gene>
    <name evidence="1" type="ORF">GCM10007916_29520</name>
</gene>
<sequence>MANLYNISLLPNHQVMNSVAILYHEFEGENSNVDNSLIKLKRVIDESGFMQQQDHTVWFYEHGGDYSSNPKLFFYAPLNVTCAYLSELFKHYSIEQIGKSVSVGAVKQALLRLRAFMMKTQNSERLSAVVTASMNEAAVKNKRKLAS</sequence>
<dbReference type="EMBL" id="BSPQ01000016">
    <property type="protein sequence ID" value="GLS91882.1"/>
    <property type="molecule type" value="Genomic_DNA"/>
</dbReference>
<organism evidence="1 2">
    <name type="scientific">Psychromonas marina</name>
    <dbReference type="NCBI Taxonomy" id="88364"/>
    <lineage>
        <taxon>Bacteria</taxon>
        <taxon>Pseudomonadati</taxon>
        <taxon>Pseudomonadota</taxon>
        <taxon>Gammaproteobacteria</taxon>
        <taxon>Alteromonadales</taxon>
        <taxon>Psychromonadaceae</taxon>
        <taxon>Psychromonas</taxon>
    </lineage>
</organism>